<dbReference type="OrthoDB" id="1819628at2"/>
<dbReference type="InterPro" id="IPR016032">
    <property type="entry name" value="Sig_transdc_resp-reg_C-effctor"/>
</dbReference>
<dbReference type="SUPFAM" id="SSF46894">
    <property type="entry name" value="C-terminal effector domain of the bipartite response regulators"/>
    <property type="match status" value="1"/>
</dbReference>
<feature type="domain" description="Sporulation initiation factor Spo0A C-terminal" evidence="1">
    <location>
        <begin position="130"/>
        <end position="222"/>
    </location>
</feature>
<proteinExistence type="predicted"/>
<dbReference type="InterPro" id="IPR036388">
    <property type="entry name" value="WH-like_DNA-bd_sf"/>
</dbReference>
<dbReference type="GO" id="GO:0042173">
    <property type="term" value="P:regulation of sporulation resulting in formation of a cellular spore"/>
    <property type="evidence" value="ECO:0007669"/>
    <property type="project" value="InterPro"/>
</dbReference>
<evidence type="ECO:0000313" key="2">
    <source>
        <dbReference type="EMBL" id="SEH55254.1"/>
    </source>
</evidence>
<evidence type="ECO:0000259" key="1">
    <source>
        <dbReference type="Pfam" id="PF08769"/>
    </source>
</evidence>
<dbReference type="Pfam" id="PF08769">
    <property type="entry name" value="Spo0A_C"/>
    <property type="match status" value="1"/>
</dbReference>
<dbReference type="GO" id="GO:0003677">
    <property type="term" value="F:DNA binding"/>
    <property type="evidence" value="ECO:0007669"/>
    <property type="project" value="InterPro"/>
</dbReference>
<dbReference type="SUPFAM" id="SSF52172">
    <property type="entry name" value="CheY-like"/>
    <property type="match status" value="1"/>
</dbReference>
<dbReference type="AlphaFoldDB" id="A0A1H6IZX4"/>
<dbReference type="GO" id="GO:0003700">
    <property type="term" value="F:DNA-binding transcription factor activity"/>
    <property type="evidence" value="ECO:0007669"/>
    <property type="project" value="InterPro"/>
</dbReference>
<evidence type="ECO:0000313" key="3">
    <source>
        <dbReference type="Proteomes" id="UP000183190"/>
    </source>
</evidence>
<dbReference type="InterPro" id="IPR014879">
    <property type="entry name" value="Spo0A_C"/>
</dbReference>
<reference evidence="2 3" key="1">
    <citation type="submission" date="2016-10" db="EMBL/GenBank/DDBJ databases">
        <authorList>
            <person name="de Groot N.N."/>
        </authorList>
    </citation>
    <scope>NUCLEOTIDE SEQUENCE [LARGE SCALE GENOMIC DNA]</scope>
    <source>
        <strain evidence="2 3">YAD2003</strain>
    </source>
</reference>
<keyword evidence="2" id="KW-0396">Initiation factor</keyword>
<accession>A0A1H6IZX4</accession>
<protein>
    <submittedName>
        <fullName evidence="2">Sporulation initiation factor Spo0A C terminal</fullName>
    </submittedName>
</protein>
<dbReference type="GO" id="GO:0005509">
    <property type="term" value="F:calcium ion binding"/>
    <property type="evidence" value="ECO:0007669"/>
    <property type="project" value="InterPro"/>
</dbReference>
<gene>
    <name evidence="2" type="ORF">SAMN02910265_01376</name>
</gene>
<dbReference type="Proteomes" id="UP000183190">
    <property type="component" value="Unassembled WGS sequence"/>
</dbReference>
<dbReference type="GO" id="GO:0003743">
    <property type="term" value="F:translation initiation factor activity"/>
    <property type="evidence" value="ECO:0007669"/>
    <property type="project" value="UniProtKB-KW"/>
</dbReference>
<dbReference type="EMBL" id="FNWV01000004">
    <property type="protein sequence ID" value="SEH55254.1"/>
    <property type="molecule type" value="Genomic_DNA"/>
</dbReference>
<dbReference type="Gene3D" id="1.10.10.10">
    <property type="entry name" value="Winged helix-like DNA-binding domain superfamily/Winged helix DNA-binding domain"/>
    <property type="match status" value="1"/>
</dbReference>
<dbReference type="GO" id="GO:0005737">
    <property type="term" value="C:cytoplasm"/>
    <property type="evidence" value="ECO:0007669"/>
    <property type="project" value="InterPro"/>
</dbReference>
<dbReference type="InterPro" id="IPR011006">
    <property type="entry name" value="CheY-like_superfamily"/>
</dbReference>
<sequence length="227" mass="25454">MNGYLLICDESQSLGRLLARRFMNMGMPSECCKSSIASIKSRLSDGNICGIILFAFRPDDDLLELIRHIYESGISVFAGLYASSASVHERFRRAGAVRCFTMPYPVSSLCRTVIRYTECGKSLISHLELLLEELGFPRRLSGFYYLAKAAEITINAPERLWGNMNGIYEEIAQAYSTKASLVERAMRNLADHAFKSGASARLTEHRLVEKPTNTELICALCDMFSRI</sequence>
<keyword evidence="2" id="KW-0648">Protein biosynthesis</keyword>
<dbReference type="RefSeq" id="WP_081348158.1">
    <property type="nucleotide sequence ID" value="NZ_FNWV01000004.1"/>
</dbReference>
<name>A0A1H6IZX4_RUMFL</name>
<organism evidence="2 3">
    <name type="scientific">Ruminococcus flavefaciens</name>
    <dbReference type="NCBI Taxonomy" id="1265"/>
    <lineage>
        <taxon>Bacteria</taxon>
        <taxon>Bacillati</taxon>
        <taxon>Bacillota</taxon>
        <taxon>Clostridia</taxon>
        <taxon>Eubacteriales</taxon>
        <taxon>Oscillospiraceae</taxon>
        <taxon>Ruminococcus</taxon>
    </lineage>
</organism>